<dbReference type="EMBL" id="CP077074">
    <property type="protein sequence ID" value="QXH37943.1"/>
    <property type="molecule type" value="Genomic_DNA"/>
</dbReference>
<reference evidence="2" key="1">
    <citation type="submission" date="2021-06" db="EMBL/GenBank/DDBJ databases">
        <title>Updating the genus Pseudomonas: Description of 43 new species and partition of the Pseudomonas putida group.</title>
        <authorList>
            <person name="Girard L."/>
            <person name="Lood C."/>
            <person name="Vandamme P."/>
            <person name="Rokni-Zadeh H."/>
            <person name="van Noort V."/>
            <person name="Hofte M."/>
            <person name="Lavigne R."/>
            <person name="De Mot R."/>
        </authorList>
    </citation>
    <scope>NUCLEOTIDE SEQUENCE</scope>
    <source>
        <strain evidence="2">CMR12a</strain>
    </source>
</reference>
<gene>
    <name evidence="2" type="ORF">KSS89_16770</name>
</gene>
<protein>
    <recommendedName>
        <fullName evidence="1">N,N-dimethylformamidase beta subunit-like C-terminal domain-containing protein</fullName>
    </recommendedName>
</protein>
<evidence type="ECO:0000313" key="2">
    <source>
        <dbReference type="EMBL" id="QXH37943.1"/>
    </source>
</evidence>
<dbReference type="InterPro" id="IPR046540">
    <property type="entry name" value="DMFA2_C"/>
</dbReference>
<proteinExistence type="predicted"/>
<keyword evidence="3" id="KW-1185">Reference proteome</keyword>
<name>A0ABX8MH61_9PSED</name>
<evidence type="ECO:0000259" key="1">
    <source>
        <dbReference type="Pfam" id="PF20254"/>
    </source>
</evidence>
<organism evidence="2 3">
    <name type="scientific">Pseudomonas sessilinigenes</name>
    <dbReference type="NCBI Taxonomy" id="658629"/>
    <lineage>
        <taxon>Bacteria</taxon>
        <taxon>Pseudomonadati</taxon>
        <taxon>Pseudomonadota</taxon>
        <taxon>Gammaproteobacteria</taxon>
        <taxon>Pseudomonadales</taxon>
        <taxon>Pseudomonadaceae</taxon>
        <taxon>Pseudomonas</taxon>
    </lineage>
</organism>
<accession>A0ABX8MH61</accession>
<evidence type="ECO:0000313" key="3">
    <source>
        <dbReference type="Proteomes" id="UP000693952"/>
    </source>
</evidence>
<sequence length="536" mass="59693">MTVSSSGRARHAWSIPGWASERPCEAPQAREVWCYTDKPSYSAGECVQLAIHSTARRLQLSIVRDGLATHCVLQRTLEGDFRQATPTDAYTQGCNWPYATSITIDESWSSGFYLVRLSAEFPGETLDTEHYFVVKAGARRRDAVMLLTTSTLAAYNDWGGANSYRGAPEDDGPCAELSLMRPLGRGFLSKPDGAPRNAHSTTPPPGWEPRHEVYEWAKANGYSRHHADAFWATYERPFLVWAEEQGYAFDFLTQWDLHFSPETLASYRCVIIVGHDEYWSWEMRDALDHYLDAGGHLARFAGNFIWQVRLSADGTTQVCYKDPRLDPQATIHPERVTTFWDSPQVGRPGASTMGLTGIAGCYNRYGSTTPRSSGGFTVYRPGHWAFANTDLYYGDQFGAAPTCIAAFELDGVEYTFRRGLPYPTHEDGAPDSLEILAMAPAVVGADDRWEGQVPLGAPAWEFDSLLEAVYGDTPPAHLKDKRYGSGMVATFKRGAGEVFNAGSCEWVNGLIRHDIFTEIITRNVLDRFIGNPTREN</sequence>
<dbReference type="Proteomes" id="UP000693952">
    <property type="component" value="Chromosome"/>
</dbReference>
<dbReference type="Pfam" id="PF20254">
    <property type="entry name" value="DMFA2_C"/>
    <property type="match status" value="1"/>
</dbReference>
<feature type="domain" description="N,N-dimethylformamidase beta subunit-like C-terminal" evidence="1">
    <location>
        <begin position="83"/>
        <end position="511"/>
    </location>
</feature>
<dbReference type="RefSeq" id="WP_124346956.1">
    <property type="nucleotide sequence ID" value="NZ_CP027706.1"/>
</dbReference>